<keyword evidence="2" id="KW-0732">Signal</keyword>
<dbReference type="Gene3D" id="2.120.10.30">
    <property type="entry name" value="TolB, C-terminal domain"/>
    <property type="match status" value="2"/>
</dbReference>
<dbReference type="InterPro" id="IPR011042">
    <property type="entry name" value="6-blade_b-propeller_TolB-like"/>
</dbReference>
<feature type="chain" id="PRO_5045078880" evidence="2">
    <location>
        <begin position="21"/>
        <end position="660"/>
    </location>
</feature>
<keyword evidence="5" id="KW-1185">Reference proteome</keyword>
<dbReference type="EMBL" id="BMNN01000004">
    <property type="protein sequence ID" value="GGJ04400.1"/>
    <property type="molecule type" value="Genomic_DNA"/>
</dbReference>
<dbReference type="InterPro" id="IPR003431">
    <property type="entry name" value="B-propeller_Phytase"/>
</dbReference>
<feature type="compositionally biased region" description="Basic and acidic residues" evidence="1">
    <location>
        <begin position="291"/>
        <end position="301"/>
    </location>
</feature>
<evidence type="ECO:0000256" key="2">
    <source>
        <dbReference type="SAM" id="SignalP"/>
    </source>
</evidence>
<dbReference type="Pfam" id="PF02333">
    <property type="entry name" value="Phytase"/>
    <property type="match status" value="2"/>
</dbReference>
<organism evidence="4 5">
    <name type="scientific">Halopseudomonas pertucinogena</name>
    <dbReference type="NCBI Taxonomy" id="86175"/>
    <lineage>
        <taxon>Bacteria</taxon>
        <taxon>Pseudomonadati</taxon>
        <taxon>Pseudomonadota</taxon>
        <taxon>Gammaproteobacteria</taxon>
        <taxon>Pseudomonadales</taxon>
        <taxon>Pseudomonadaceae</taxon>
        <taxon>Halopseudomonas</taxon>
    </lineage>
</organism>
<dbReference type="SUPFAM" id="SSF50956">
    <property type="entry name" value="Thermostable phytase (3-phytase)"/>
    <property type="match status" value="2"/>
</dbReference>
<dbReference type="RefSeq" id="WP_188636640.1">
    <property type="nucleotide sequence ID" value="NZ_BMNN01000004.1"/>
</dbReference>
<evidence type="ECO:0000256" key="1">
    <source>
        <dbReference type="SAM" id="MobiDB-lite"/>
    </source>
</evidence>
<dbReference type="PROSITE" id="PS51257">
    <property type="entry name" value="PROKAR_LIPOPROTEIN"/>
    <property type="match status" value="1"/>
</dbReference>
<feature type="signal peptide" evidence="2">
    <location>
        <begin position="1"/>
        <end position="20"/>
    </location>
</feature>
<accession>A0ABQ2CTH3</accession>
<sequence length="660" mass="71248">MPHGFRLTPLAALALTGLLAACSADPGPGADSRPTPQASSAAASTPQPPQLQAWTPASASRAESWLLLDHDQRLAADAEGIWLLDADGQQQARHPGNFYTLDARRHGERLLIASTHTASQQPTLLVADAANLRVHQQLVLPASDYRIENLCLYQDESANLHLFIIGEEGMGDQWLVASPDGLLNNAAHVRTLRLPPESEHCAVDDQQHLLYVSEESVGIWAYGAHPEAEQSRQPVDMVTPFGQLQEMVAGLAVVPGGLLALDADARQLHAYQLTEDGWHSLPPQPLSGTTEPERLTARSHDQQSQQAQQVDLLLVDGDDGSLYQTRINWSASARPAAAEMPVVLPSVQTDPIPSPGDAADDPAIWLHPSDPAQSRVLGTDKRNGLAVYDLQGRQLQYLASGRLNNVDVRHGFQLGAARVDLAVASNRDHNSLQVFAIDPASGQLSELGQIATELDEIYGLCMAQSSNGVIYAIANDKDGRFVQYRLDGSQGELRGQLVREFAVATQPEGCVVDDLRQRLFIGEEGEAVWALAAAEDASTEMTRVISVGGAIEADIEGLALYQHPEQPYLVISSQGNDSYVLVDAEPPYQLRGNFRIGLNSALGIDGVSETDGLEVTSANLGGPWAQGMLMVQDGRKRLPEGNQNYKYVPWQSIADALQLD</sequence>
<feature type="compositionally biased region" description="Low complexity" evidence="1">
    <location>
        <begin position="34"/>
        <end position="52"/>
    </location>
</feature>
<evidence type="ECO:0000313" key="4">
    <source>
        <dbReference type="EMBL" id="GGJ04400.1"/>
    </source>
</evidence>
<comment type="caution">
    <text evidence="4">The sequence shown here is derived from an EMBL/GenBank/DDBJ whole genome shotgun (WGS) entry which is preliminary data.</text>
</comment>
<name>A0ABQ2CTH3_9GAMM</name>
<dbReference type="Proteomes" id="UP000633263">
    <property type="component" value="Unassembled WGS sequence"/>
</dbReference>
<evidence type="ECO:0000313" key="5">
    <source>
        <dbReference type="Proteomes" id="UP000633263"/>
    </source>
</evidence>
<dbReference type="PROSITE" id="PS51662">
    <property type="entry name" value="BP_PHYTASE"/>
    <property type="match status" value="2"/>
</dbReference>
<reference evidence="5" key="1">
    <citation type="journal article" date="2019" name="Int. J. Syst. Evol. Microbiol.">
        <title>The Global Catalogue of Microorganisms (GCM) 10K type strain sequencing project: providing services to taxonomists for standard genome sequencing and annotation.</title>
        <authorList>
            <consortium name="The Broad Institute Genomics Platform"/>
            <consortium name="The Broad Institute Genome Sequencing Center for Infectious Disease"/>
            <person name="Wu L."/>
            <person name="Ma J."/>
        </authorList>
    </citation>
    <scope>NUCLEOTIDE SEQUENCE [LARGE SCALE GENOMIC DNA]</scope>
    <source>
        <strain evidence="5">JCM 11590</strain>
    </source>
</reference>
<feature type="region of interest" description="Disordered" evidence="1">
    <location>
        <begin position="276"/>
        <end position="306"/>
    </location>
</feature>
<feature type="domain" description="BPP" evidence="3">
    <location>
        <begin position="333"/>
        <end position="657"/>
    </location>
</feature>
<protein>
    <submittedName>
        <fullName evidence="4">3-phytase</fullName>
    </submittedName>
</protein>
<proteinExistence type="predicted"/>
<evidence type="ECO:0000259" key="3">
    <source>
        <dbReference type="PROSITE" id="PS51662"/>
    </source>
</evidence>
<feature type="region of interest" description="Disordered" evidence="1">
    <location>
        <begin position="25"/>
        <end position="52"/>
    </location>
</feature>
<feature type="domain" description="BPP" evidence="3">
    <location>
        <begin position="29"/>
        <end position="332"/>
    </location>
</feature>
<gene>
    <name evidence="4" type="ORF">GCM10009083_21630</name>
</gene>